<proteinExistence type="predicted"/>
<organism evidence="1 2">
    <name type="scientific">Aphanomyces euteiches</name>
    <dbReference type="NCBI Taxonomy" id="100861"/>
    <lineage>
        <taxon>Eukaryota</taxon>
        <taxon>Sar</taxon>
        <taxon>Stramenopiles</taxon>
        <taxon>Oomycota</taxon>
        <taxon>Saprolegniomycetes</taxon>
        <taxon>Saprolegniales</taxon>
        <taxon>Verrucalvaceae</taxon>
        <taxon>Aphanomyces</taxon>
    </lineage>
</organism>
<sequence length="358" mass="41699">MLKGLTEEKEERQRQLEGKKVANRDFARSVIKLAHMDTSYVSDISLLSEKTKRQLECEELRKGLQRIDDEFRLTRNSIASEQDKKLKHQLLCDAKARRDEKSSPITTRLSELESMHPDISREMTLPHIHHTKQYKTTMDQIKSLWNAKKSMPDPLMADLEIGKLLMSLGDEDKAVAYMTNAIRPFENTRNSMVEPTEEEMKVIKKSEDSRIYEAHYLLFHYFLKKKAWSRCEVHMSAYLAKSEGRKRIDALTYLEKILKKYCDIVEVGRTTPQRINDVVLGSKSLGILQDLRVKVLQELNTLYPNDPYYLESLGQQYVNLHEYDKAKSLLDEFVKLPGISNLPTFAQVLEYKPQPRSK</sequence>
<keyword evidence="2" id="KW-1185">Reference proteome</keyword>
<dbReference type="Gene3D" id="1.25.40.10">
    <property type="entry name" value="Tetratricopeptide repeat domain"/>
    <property type="match status" value="1"/>
</dbReference>
<evidence type="ECO:0000313" key="2">
    <source>
        <dbReference type="Proteomes" id="UP000481153"/>
    </source>
</evidence>
<dbReference type="AlphaFoldDB" id="A0A6G0WJS2"/>
<name>A0A6G0WJS2_9STRA</name>
<dbReference type="EMBL" id="VJMJ01000194">
    <property type="protein sequence ID" value="KAF0727495.1"/>
    <property type="molecule type" value="Genomic_DNA"/>
</dbReference>
<dbReference type="Proteomes" id="UP000481153">
    <property type="component" value="Unassembled WGS sequence"/>
</dbReference>
<dbReference type="SUPFAM" id="SSF48452">
    <property type="entry name" value="TPR-like"/>
    <property type="match status" value="1"/>
</dbReference>
<gene>
    <name evidence="1" type="ORF">Ae201684_014516</name>
</gene>
<dbReference type="InterPro" id="IPR011990">
    <property type="entry name" value="TPR-like_helical_dom_sf"/>
</dbReference>
<dbReference type="VEuPathDB" id="FungiDB:AeMF1_001690"/>
<accession>A0A6G0WJS2</accession>
<comment type="caution">
    <text evidence="1">The sequence shown here is derived from an EMBL/GenBank/DDBJ whole genome shotgun (WGS) entry which is preliminary data.</text>
</comment>
<reference evidence="1 2" key="1">
    <citation type="submission" date="2019-07" db="EMBL/GenBank/DDBJ databases">
        <title>Genomics analysis of Aphanomyces spp. identifies a new class of oomycete effector associated with host adaptation.</title>
        <authorList>
            <person name="Gaulin E."/>
        </authorList>
    </citation>
    <scope>NUCLEOTIDE SEQUENCE [LARGE SCALE GENOMIC DNA]</scope>
    <source>
        <strain evidence="1 2">ATCC 201684</strain>
    </source>
</reference>
<evidence type="ECO:0000313" key="1">
    <source>
        <dbReference type="EMBL" id="KAF0727495.1"/>
    </source>
</evidence>
<protein>
    <submittedName>
        <fullName evidence="1">Uncharacterized protein</fullName>
    </submittedName>
</protein>